<sequence>MAAPSASGAVLRDLLRAGLPLSDYASVDPVLLDLRGVVARAAWPDDPASRLRALDSLLRWQLARFSHHRLAVPARMLFGAAPETSGLTLTERREKAAASADYEVHHFRKRVEPEICERLADLLNADSEDLRSRAIPPALGQARRPLRLPADVFAWEAAEHEQALSSLWSGVYALRAALLAAAVASGTGGPDSTQATDAARTALWRLAQTLRAAAAYVTAYGPSVLGADPPTEPEELALLAGWYPAVSDDLAAALAAGAAQSEQPELFWAAVQTSPAATAADAWCTELAASAAPAEQGVS</sequence>
<name>A0ABS5KLN9_9ACTN</name>
<proteinExistence type="predicted"/>
<protein>
    <submittedName>
        <fullName evidence="1">Uncharacterized protein</fullName>
    </submittedName>
</protein>
<accession>A0ABS5KLN9</accession>
<evidence type="ECO:0000313" key="2">
    <source>
        <dbReference type="Proteomes" id="UP000730482"/>
    </source>
</evidence>
<dbReference type="Proteomes" id="UP000730482">
    <property type="component" value="Unassembled WGS sequence"/>
</dbReference>
<evidence type="ECO:0000313" key="1">
    <source>
        <dbReference type="EMBL" id="MBS2546951.1"/>
    </source>
</evidence>
<gene>
    <name evidence="1" type="ORF">KGQ19_08725</name>
</gene>
<dbReference type="EMBL" id="JAAFYZ010000020">
    <property type="protein sequence ID" value="MBS2546951.1"/>
    <property type="molecule type" value="Genomic_DNA"/>
</dbReference>
<organism evidence="1 2">
    <name type="scientific">Catenulispora pinistramenti</name>
    <dbReference type="NCBI Taxonomy" id="2705254"/>
    <lineage>
        <taxon>Bacteria</taxon>
        <taxon>Bacillati</taxon>
        <taxon>Actinomycetota</taxon>
        <taxon>Actinomycetes</taxon>
        <taxon>Catenulisporales</taxon>
        <taxon>Catenulisporaceae</taxon>
        <taxon>Catenulispora</taxon>
    </lineage>
</organism>
<dbReference type="RefSeq" id="WP_212008559.1">
    <property type="nucleotide sequence ID" value="NZ_JAAFYZ010000020.1"/>
</dbReference>
<keyword evidence="2" id="KW-1185">Reference proteome</keyword>
<reference evidence="1 2" key="1">
    <citation type="submission" date="2020-02" db="EMBL/GenBank/DDBJ databases">
        <title>Acidophilic actinobacteria isolated from forest soil.</title>
        <authorList>
            <person name="Golinska P."/>
        </authorList>
    </citation>
    <scope>NUCLEOTIDE SEQUENCE [LARGE SCALE GENOMIC DNA]</scope>
    <source>
        <strain evidence="1 2">NL8</strain>
    </source>
</reference>
<comment type="caution">
    <text evidence="1">The sequence shown here is derived from an EMBL/GenBank/DDBJ whole genome shotgun (WGS) entry which is preliminary data.</text>
</comment>